<dbReference type="InterPro" id="IPR029063">
    <property type="entry name" value="SAM-dependent_MTases_sf"/>
</dbReference>
<dbReference type="EMBL" id="JACBZX010000001">
    <property type="protein sequence ID" value="NYG36665.1"/>
    <property type="molecule type" value="Genomic_DNA"/>
</dbReference>
<organism evidence="3 4">
    <name type="scientific">Janibacter alkaliphilus</name>
    <dbReference type="NCBI Taxonomy" id="1069963"/>
    <lineage>
        <taxon>Bacteria</taxon>
        <taxon>Bacillati</taxon>
        <taxon>Actinomycetota</taxon>
        <taxon>Actinomycetes</taxon>
        <taxon>Micrococcales</taxon>
        <taxon>Intrasporangiaceae</taxon>
        <taxon>Janibacter</taxon>
    </lineage>
</organism>
<dbReference type="Proteomes" id="UP000592181">
    <property type="component" value="Unassembled WGS sequence"/>
</dbReference>
<evidence type="ECO:0000313" key="4">
    <source>
        <dbReference type="Proteomes" id="UP000592181"/>
    </source>
</evidence>
<dbReference type="Gene3D" id="3.40.50.150">
    <property type="entry name" value="Vaccinia Virus protein VP39"/>
    <property type="match status" value="1"/>
</dbReference>
<proteinExistence type="predicted"/>
<reference evidence="3 4" key="1">
    <citation type="submission" date="2020-07" db="EMBL/GenBank/DDBJ databases">
        <title>Sequencing the genomes of 1000 actinobacteria strains.</title>
        <authorList>
            <person name="Klenk H.-P."/>
        </authorList>
    </citation>
    <scope>NUCLEOTIDE SEQUENCE [LARGE SCALE GENOMIC DNA]</scope>
    <source>
        <strain evidence="3 4">DSM 24723</strain>
    </source>
</reference>
<comment type="caution">
    <text evidence="3">The sequence shown here is derived from an EMBL/GenBank/DDBJ whole genome shotgun (WGS) entry which is preliminary data.</text>
</comment>
<evidence type="ECO:0000256" key="1">
    <source>
        <dbReference type="ARBA" id="ARBA00022679"/>
    </source>
</evidence>
<accession>A0A852XDW1</accession>
<dbReference type="SUPFAM" id="SSF53335">
    <property type="entry name" value="S-adenosyl-L-methionine-dependent methyltransferases"/>
    <property type="match status" value="1"/>
</dbReference>
<keyword evidence="1 3" id="KW-0808">Transferase</keyword>
<protein>
    <submittedName>
        <fullName evidence="3">SAM-dependent methyltransferase</fullName>
    </submittedName>
</protein>
<dbReference type="AlphaFoldDB" id="A0A852XDW1"/>
<gene>
    <name evidence="3" type="ORF">BJY28_001134</name>
</gene>
<feature type="domain" description="Methyltransferase" evidence="2">
    <location>
        <begin position="46"/>
        <end position="139"/>
    </location>
</feature>
<keyword evidence="3" id="KW-0489">Methyltransferase</keyword>
<evidence type="ECO:0000259" key="2">
    <source>
        <dbReference type="Pfam" id="PF13649"/>
    </source>
</evidence>
<sequence>MSTGGQQGHPYPERILDDYDRIYAGLGDVDGVIGLVGELTGGPARVLDVGTGTGRLALALAGVGHQVTALDTSAPMLTRLAERAGDLPVTVLEADFRNFTVGTPFDAITLSMNTFFMAHSHDDKIRLLDRLRQHLEPGGHVVLDCTDPATFLADASPHTYALPLGPDSFVTVTNIVDRPAQRLTVCYQISDVDGVRTFPEVSVWSTPAELDLLARCSGLRTVARYGGYEREEYTEHSRQVITVLAASDAVEVAR</sequence>
<dbReference type="GO" id="GO:0008168">
    <property type="term" value="F:methyltransferase activity"/>
    <property type="evidence" value="ECO:0007669"/>
    <property type="project" value="UniProtKB-KW"/>
</dbReference>
<name>A0A852XDW1_9MICO</name>
<dbReference type="CDD" id="cd02440">
    <property type="entry name" value="AdoMet_MTases"/>
    <property type="match status" value="1"/>
</dbReference>
<dbReference type="GO" id="GO:0032259">
    <property type="term" value="P:methylation"/>
    <property type="evidence" value="ECO:0007669"/>
    <property type="project" value="UniProtKB-KW"/>
</dbReference>
<evidence type="ECO:0000313" key="3">
    <source>
        <dbReference type="EMBL" id="NYG36665.1"/>
    </source>
</evidence>
<dbReference type="RefSeq" id="WP_179462131.1">
    <property type="nucleotide sequence ID" value="NZ_JACBZX010000001.1"/>
</dbReference>
<keyword evidence="4" id="KW-1185">Reference proteome</keyword>
<dbReference type="InterPro" id="IPR041698">
    <property type="entry name" value="Methyltransf_25"/>
</dbReference>
<dbReference type="PANTHER" id="PTHR43861">
    <property type="entry name" value="TRANS-ACONITATE 2-METHYLTRANSFERASE-RELATED"/>
    <property type="match status" value="1"/>
</dbReference>
<dbReference type="Pfam" id="PF13649">
    <property type="entry name" value="Methyltransf_25"/>
    <property type="match status" value="1"/>
</dbReference>